<dbReference type="AlphaFoldDB" id="A0A7W6LHA1"/>
<dbReference type="PANTHER" id="PTHR30033:SF1">
    <property type="entry name" value="FLAGELLAR HOOK-ASSOCIATED PROTEIN 1"/>
    <property type="match status" value="1"/>
</dbReference>
<dbReference type="InterPro" id="IPR010930">
    <property type="entry name" value="Flg_bb/hook_C_dom"/>
</dbReference>
<dbReference type="GO" id="GO:0009424">
    <property type="term" value="C:bacterial-type flagellum hook"/>
    <property type="evidence" value="ECO:0007669"/>
    <property type="project" value="InterPro"/>
</dbReference>
<keyword evidence="9" id="KW-0966">Cell projection</keyword>
<dbReference type="GO" id="GO:0005576">
    <property type="term" value="C:extracellular region"/>
    <property type="evidence" value="ECO:0007669"/>
    <property type="project" value="UniProtKB-SubCell"/>
</dbReference>
<dbReference type="GO" id="GO:0044780">
    <property type="term" value="P:bacterial-type flagellum assembly"/>
    <property type="evidence" value="ECO:0007669"/>
    <property type="project" value="InterPro"/>
</dbReference>
<dbReference type="Pfam" id="PF06429">
    <property type="entry name" value="Flg_bbr_C"/>
    <property type="match status" value="1"/>
</dbReference>
<gene>
    <name evidence="9" type="ORF">GGQ72_001787</name>
</gene>
<keyword evidence="9" id="KW-0282">Flagellum</keyword>
<feature type="domain" description="Flagellar basal-body/hook protein C-terminal" evidence="7">
    <location>
        <begin position="437"/>
        <end position="478"/>
    </location>
</feature>
<dbReference type="InterPro" id="IPR053927">
    <property type="entry name" value="FlgK_helical"/>
</dbReference>
<evidence type="ECO:0000313" key="10">
    <source>
        <dbReference type="Proteomes" id="UP000519897"/>
    </source>
</evidence>
<sequence length="481" mass="50106">MTLSTALNTAQAIFNNTSKQTQVVSTNIANGQNANYVRRSASLTTAGNGALVASVDRAQNNSLLRQTITATSVSTGQSTLLTGLQEMRDLMGNNEYDNSPSKRLQDLFDQLSSYAASPTSTTLGSTVVSNAQDLVDTLNNISAGVQGIRTRADAEIQSQVDKLNGLLGQFEAANNQVVGAKITGSDANNALDNRETILKQISSIVGVSTVVRDNGDMAIYTSEGTTLFETIPRTVSFSSTNAYAANVTGNPIYIDGVAITAGEGGDTSASGSLQALLQIRDEIAPKFQSQLDEVARTLIVSFAETGPSGALPPLAGLFTNGVDDAVDATGTVIPGLAASIKVNPLAKGNPTMIRDGGFNGAAYVVNAGGSGYSALLDSYTQAMKTTRSFDQATEVKGTLNLMTYSSASTSWLEAIRSTATAANETKTAMEARASEAYTSETGVSLDEELSLLLDIEQSYKAATKLVSTIDEMMAALLQAAG</sequence>
<keyword evidence="6" id="KW-0975">Bacterial flagellum</keyword>
<keyword evidence="9" id="KW-0969">Cilium</keyword>
<dbReference type="SUPFAM" id="SSF64518">
    <property type="entry name" value="Phase 1 flagellin"/>
    <property type="match status" value="1"/>
</dbReference>
<comment type="similarity">
    <text evidence="3">Belongs to the flagella basal body rod proteins family.</text>
</comment>
<dbReference type="Pfam" id="PF22638">
    <property type="entry name" value="FlgK_D1"/>
    <property type="match status" value="1"/>
</dbReference>
<evidence type="ECO:0000259" key="7">
    <source>
        <dbReference type="Pfam" id="PF06429"/>
    </source>
</evidence>
<comment type="caution">
    <text evidence="9">The sequence shown here is derived from an EMBL/GenBank/DDBJ whole genome shotgun (WGS) entry which is preliminary data.</text>
</comment>
<dbReference type="NCBIfam" id="TIGR02492">
    <property type="entry name" value="flgK_ends"/>
    <property type="match status" value="1"/>
</dbReference>
<keyword evidence="5" id="KW-0964">Secreted</keyword>
<protein>
    <recommendedName>
        <fullName evidence="4">Flagellar hook-associated protein 1</fullName>
    </recommendedName>
</protein>
<evidence type="ECO:0000256" key="2">
    <source>
        <dbReference type="ARBA" id="ARBA00004613"/>
    </source>
</evidence>
<evidence type="ECO:0000256" key="5">
    <source>
        <dbReference type="ARBA" id="ARBA00022525"/>
    </source>
</evidence>
<reference evidence="9 10" key="1">
    <citation type="submission" date="2020-08" db="EMBL/GenBank/DDBJ databases">
        <title>Genomic Encyclopedia of Type Strains, Phase IV (KMG-IV): sequencing the most valuable type-strain genomes for metagenomic binning, comparative biology and taxonomic classification.</title>
        <authorList>
            <person name="Goeker M."/>
        </authorList>
    </citation>
    <scope>NUCLEOTIDE SEQUENCE [LARGE SCALE GENOMIC DNA]</scope>
    <source>
        <strain evidence="9 10">DSM 29514</strain>
    </source>
</reference>
<feature type="domain" description="Flagellar hook-associated protein FlgK helical" evidence="8">
    <location>
        <begin position="86"/>
        <end position="303"/>
    </location>
</feature>
<evidence type="ECO:0000313" key="9">
    <source>
        <dbReference type="EMBL" id="MBB4143288.1"/>
    </source>
</evidence>
<proteinExistence type="inferred from homology"/>
<dbReference type="PANTHER" id="PTHR30033">
    <property type="entry name" value="FLAGELLAR HOOK-ASSOCIATED PROTEIN 1"/>
    <property type="match status" value="1"/>
</dbReference>
<evidence type="ECO:0000256" key="3">
    <source>
        <dbReference type="ARBA" id="ARBA00009677"/>
    </source>
</evidence>
<evidence type="ECO:0000259" key="8">
    <source>
        <dbReference type="Pfam" id="PF22638"/>
    </source>
</evidence>
<evidence type="ECO:0000256" key="4">
    <source>
        <dbReference type="ARBA" id="ARBA00016244"/>
    </source>
</evidence>
<organism evidence="9 10">
    <name type="scientific">Rhizobium rhizoryzae</name>
    <dbReference type="NCBI Taxonomy" id="451876"/>
    <lineage>
        <taxon>Bacteria</taxon>
        <taxon>Pseudomonadati</taxon>
        <taxon>Pseudomonadota</taxon>
        <taxon>Alphaproteobacteria</taxon>
        <taxon>Hyphomicrobiales</taxon>
        <taxon>Rhizobiaceae</taxon>
        <taxon>Rhizobium/Agrobacterium group</taxon>
        <taxon>Rhizobium</taxon>
    </lineage>
</organism>
<evidence type="ECO:0000256" key="6">
    <source>
        <dbReference type="ARBA" id="ARBA00023143"/>
    </source>
</evidence>
<dbReference type="Proteomes" id="UP000519897">
    <property type="component" value="Unassembled WGS sequence"/>
</dbReference>
<name>A0A7W6LHA1_9HYPH</name>
<dbReference type="EMBL" id="JACIEC010000001">
    <property type="protein sequence ID" value="MBB4143288.1"/>
    <property type="molecule type" value="Genomic_DNA"/>
</dbReference>
<evidence type="ECO:0000256" key="1">
    <source>
        <dbReference type="ARBA" id="ARBA00004365"/>
    </source>
</evidence>
<dbReference type="RefSeq" id="WP_165132996.1">
    <property type="nucleotide sequence ID" value="NZ_CP049250.1"/>
</dbReference>
<accession>A0A7W6LHA1</accession>
<comment type="subcellular location">
    <subcellularLocation>
        <location evidence="1">Bacterial flagellum</location>
    </subcellularLocation>
    <subcellularLocation>
        <location evidence="2">Secreted</location>
    </subcellularLocation>
</comment>
<dbReference type="GO" id="GO:0005198">
    <property type="term" value="F:structural molecule activity"/>
    <property type="evidence" value="ECO:0007669"/>
    <property type="project" value="InterPro"/>
</dbReference>
<keyword evidence="10" id="KW-1185">Reference proteome</keyword>
<dbReference type="InterPro" id="IPR002371">
    <property type="entry name" value="FlgK"/>
</dbReference>